<dbReference type="GeneID" id="34459714"/>
<keyword evidence="4 7" id="KW-0812">Transmembrane</keyword>
<feature type="transmembrane region" description="Helical" evidence="7">
    <location>
        <begin position="12"/>
        <end position="34"/>
    </location>
</feature>
<keyword evidence="3" id="KW-1003">Cell membrane</keyword>
<dbReference type="InterPro" id="IPR036259">
    <property type="entry name" value="MFS_trans_sf"/>
</dbReference>
<dbReference type="OrthoDB" id="446368at2759"/>
<organism evidence="8 9">
    <name type="scientific">Aspergillus glaucus CBS 516.65</name>
    <dbReference type="NCBI Taxonomy" id="1160497"/>
    <lineage>
        <taxon>Eukaryota</taxon>
        <taxon>Fungi</taxon>
        <taxon>Dikarya</taxon>
        <taxon>Ascomycota</taxon>
        <taxon>Pezizomycotina</taxon>
        <taxon>Eurotiomycetes</taxon>
        <taxon>Eurotiomycetidae</taxon>
        <taxon>Eurotiales</taxon>
        <taxon>Aspergillaceae</taxon>
        <taxon>Aspergillus</taxon>
        <taxon>Aspergillus subgen. Aspergillus</taxon>
    </lineage>
</organism>
<proteinExistence type="predicted"/>
<dbReference type="VEuPathDB" id="FungiDB:ASPGLDRAFT_25182"/>
<evidence type="ECO:0000256" key="5">
    <source>
        <dbReference type="ARBA" id="ARBA00022989"/>
    </source>
</evidence>
<feature type="transmembrane region" description="Helical" evidence="7">
    <location>
        <begin position="191"/>
        <end position="210"/>
    </location>
</feature>
<feature type="transmembrane region" description="Helical" evidence="7">
    <location>
        <begin position="152"/>
        <end position="171"/>
    </location>
</feature>
<keyword evidence="5 7" id="KW-1133">Transmembrane helix</keyword>
<dbReference type="SUPFAM" id="SSF103473">
    <property type="entry name" value="MFS general substrate transporter"/>
    <property type="match status" value="1"/>
</dbReference>
<evidence type="ECO:0000256" key="2">
    <source>
        <dbReference type="ARBA" id="ARBA00022448"/>
    </source>
</evidence>
<accession>A0A1L9VKM4</accession>
<dbReference type="Gene3D" id="1.20.1250.20">
    <property type="entry name" value="MFS general substrate transporter like domains"/>
    <property type="match status" value="1"/>
</dbReference>
<keyword evidence="9" id="KW-1185">Reference proteome</keyword>
<protein>
    <recommendedName>
        <fullName evidence="10">Major facilitator superfamily (MFS) profile domain-containing protein</fullName>
    </recommendedName>
</protein>
<dbReference type="InterPro" id="IPR011701">
    <property type="entry name" value="MFS"/>
</dbReference>
<evidence type="ECO:0000313" key="9">
    <source>
        <dbReference type="Proteomes" id="UP000184300"/>
    </source>
</evidence>
<dbReference type="Proteomes" id="UP000184300">
    <property type="component" value="Unassembled WGS sequence"/>
</dbReference>
<evidence type="ECO:0000256" key="1">
    <source>
        <dbReference type="ARBA" id="ARBA00004651"/>
    </source>
</evidence>
<evidence type="ECO:0000256" key="7">
    <source>
        <dbReference type="SAM" id="Phobius"/>
    </source>
</evidence>
<dbReference type="GO" id="GO:0022857">
    <property type="term" value="F:transmembrane transporter activity"/>
    <property type="evidence" value="ECO:0007669"/>
    <property type="project" value="InterPro"/>
</dbReference>
<dbReference type="PANTHER" id="PTHR23502">
    <property type="entry name" value="MAJOR FACILITATOR SUPERFAMILY"/>
    <property type="match status" value="1"/>
</dbReference>
<gene>
    <name evidence="8" type="ORF">ASPGLDRAFT_25182</name>
</gene>
<evidence type="ECO:0000256" key="3">
    <source>
        <dbReference type="ARBA" id="ARBA00022475"/>
    </source>
</evidence>
<keyword evidence="2" id="KW-0813">Transport</keyword>
<reference evidence="9" key="1">
    <citation type="journal article" date="2017" name="Genome Biol.">
        <title>Comparative genomics reveals high biological diversity and specific adaptations in the industrially and medically important fungal genus Aspergillus.</title>
        <authorList>
            <person name="de Vries R.P."/>
            <person name="Riley R."/>
            <person name="Wiebenga A."/>
            <person name="Aguilar-Osorio G."/>
            <person name="Amillis S."/>
            <person name="Uchima C.A."/>
            <person name="Anderluh G."/>
            <person name="Asadollahi M."/>
            <person name="Askin M."/>
            <person name="Barry K."/>
            <person name="Battaglia E."/>
            <person name="Bayram O."/>
            <person name="Benocci T."/>
            <person name="Braus-Stromeyer S.A."/>
            <person name="Caldana C."/>
            <person name="Canovas D."/>
            <person name="Cerqueira G.C."/>
            <person name="Chen F."/>
            <person name="Chen W."/>
            <person name="Choi C."/>
            <person name="Clum A."/>
            <person name="Dos Santos R.A."/>
            <person name="Damasio A.R."/>
            <person name="Diallinas G."/>
            <person name="Emri T."/>
            <person name="Fekete E."/>
            <person name="Flipphi M."/>
            <person name="Freyberg S."/>
            <person name="Gallo A."/>
            <person name="Gournas C."/>
            <person name="Habgood R."/>
            <person name="Hainaut M."/>
            <person name="Harispe M.L."/>
            <person name="Henrissat B."/>
            <person name="Hilden K.S."/>
            <person name="Hope R."/>
            <person name="Hossain A."/>
            <person name="Karabika E."/>
            <person name="Karaffa L."/>
            <person name="Karanyi Z."/>
            <person name="Krasevec N."/>
            <person name="Kuo A."/>
            <person name="Kusch H."/>
            <person name="LaButti K."/>
            <person name="Lagendijk E.L."/>
            <person name="Lapidus A."/>
            <person name="Levasseur A."/>
            <person name="Lindquist E."/>
            <person name="Lipzen A."/>
            <person name="Logrieco A.F."/>
            <person name="MacCabe A."/>
            <person name="Maekelae M.R."/>
            <person name="Malavazi I."/>
            <person name="Melin P."/>
            <person name="Meyer V."/>
            <person name="Mielnichuk N."/>
            <person name="Miskei M."/>
            <person name="Molnar A.P."/>
            <person name="Mule G."/>
            <person name="Ngan C.Y."/>
            <person name="Orejas M."/>
            <person name="Orosz E."/>
            <person name="Ouedraogo J.P."/>
            <person name="Overkamp K.M."/>
            <person name="Park H.-S."/>
            <person name="Perrone G."/>
            <person name="Piumi F."/>
            <person name="Punt P.J."/>
            <person name="Ram A.F."/>
            <person name="Ramon A."/>
            <person name="Rauscher S."/>
            <person name="Record E."/>
            <person name="Riano-Pachon D.M."/>
            <person name="Robert V."/>
            <person name="Roehrig J."/>
            <person name="Ruller R."/>
            <person name="Salamov A."/>
            <person name="Salih N.S."/>
            <person name="Samson R.A."/>
            <person name="Sandor E."/>
            <person name="Sanguinetti M."/>
            <person name="Schuetze T."/>
            <person name="Sepcic K."/>
            <person name="Shelest E."/>
            <person name="Sherlock G."/>
            <person name="Sophianopoulou V."/>
            <person name="Squina F.M."/>
            <person name="Sun H."/>
            <person name="Susca A."/>
            <person name="Todd R.B."/>
            <person name="Tsang A."/>
            <person name="Unkles S.E."/>
            <person name="van de Wiele N."/>
            <person name="van Rossen-Uffink D."/>
            <person name="Oliveira J.V."/>
            <person name="Vesth T.C."/>
            <person name="Visser J."/>
            <person name="Yu J.-H."/>
            <person name="Zhou M."/>
            <person name="Andersen M.R."/>
            <person name="Archer D.B."/>
            <person name="Baker S.E."/>
            <person name="Benoit I."/>
            <person name="Brakhage A.A."/>
            <person name="Braus G.H."/>
            <person name="Fischer R."/>
            <person name="Frisvad J.C."/>
            <person name="Goldman G.H."/>
            <person name="Houbraken J."/>
            <person name="Oakley B."/>
            <person name="Pocsi I."/>
            <person name="Scazzocchio C."/>
            <person name="Seiboth B."/>
            <person name="vanKuyk P.A."/>
            <person name="Wortman J."/>
            <person name="Dyer P.S."/>
            <person name="Grigoriev I.V."/>
        </authorList>
    </citation>
    <scope>NUCLEOTIDE SEQUENCE [LARGE SCALE GENOMIC DNA]</scope>
    <source>
        <strain evidence="9">CBS 516.65</strain>
    </source>
</reference>
<dbReference type="GO" id="GO:0005886">
    <property type="term" value="C:plasma membrane"/>
    <property type="evidence" value="ECO:0007669"/>
    <property type="project" value="UniProtKB-SubCell"/>
</dbReference>
<dbReference type="PANTHER" id="PTHR23502:SF186">
    <property type="entry name" value="MAJOR FACILITATOR SUPERFAMILY (MFS) PROFILE DOMAIN-CONTAINING PROTEIN"/>
    <property type="match status" value="1"/>
</dbReference>
<feature type="transmembrane region" description="Helical" evidence="7">
    <location>
        <begin position="40"/>
        <end position="61"/>
    </location>
</feature>
<feature type="transmembrane region" description="Helical" evidence="7">
    <location>
        <begin position="117"/>
        <end position="140"/>
    </location>
</feature>
<sequence length="211" mass="23607">MFPAKQKGMAMSFFASASFLGPVLVLISGEYMGMAKDWKWIMGFLAILSGPVWIVGGLLLPETYAPVLLRRHAEQLSKITGNSYRSKIKIDQGKMSFKESFKFALSRPLILLFREPIVFLLSLYMAIVYGMMFATFPIVYQMDHGWNQSVGGLAFLGIMVGMLIAVVYSLWDNKRYIKVEEENAGFAPPEAHLNSCLIASVAIPIGLFWFA</sequence>
<dbReference type="EMBL" id="KV878896">
    <property type="protein sequence ID" value="OJJ84479.1"/>
    <property type="molecule type" value="Genomic_DNA"/>
</dbReference>
<keyword evidence="6 7" id="KW-0472">Membrane</keyword>
<dbReference type="STRING" id="1160497.A0A1L9VKM4"/>
<evidence type="ECO:0008006" key="10">
    <source>
        <dbReference type="Google" id="ProtNLM"/>
    </source>
</evidence>
<evidence type="ECO:0000256" key="6">
    <source>
        <dbReference type="ARBA" id="ARBA00023136"/>
    </source>
</evidence>
<evidence type="ECO:0000313" key="8">
    <source>
        <dbReference type="EMBL" id="OJJ84479.1"/>
    </source>
</evidence>
<comment type="subcellular location">
    <subcellularLocation>
        <location evidence="1">Cell membrane</location>
        <topology evidence="1">Multi-pass membrane protein</topology>
    </subcellularLocation>
</comment>
<name>A0A1L9VKM4_ASPGL</name>
<dbReference type="RefSeq" id="XP_022401177.1">
    <property type="nucleotide sequence ID" value="XM_022543453.1"/>
</dbReference>
<dbReference type="Pfam" id="PF07690">
    <property type="entry name" value="MFS_1"/>
    <property type="match status" value="1"/>
</dbReference>
<evidence type="ECO:0000256" key="4">
    <source>
        <dbReference type="ARBA" id="ARBA00022692"/>
    </source>
</evidence>
<dbReference type="AlphaFoldDB" id="A0A1L9VKM4"/>